<dbReference type="GO" id="GO:0046872">
    <property type="term" value="F:metal ion binding"/>
    <property type="evidence" value="ECO:0007669"/>
    <property type="project" value="UniProtKB-KW"/>
</dbReference>
<dbReference type="InterPro" id="IPR051459">
    <property type="entry name" value="Cytochrome_c-type_DH"/>
</dbReference>
<dbReference type="PROSITE" id="PS51257">
    <property type="entry name" value="PROKAR_LIPOPROTEIN"/>
    <property type="match status" value="1"/>
</dbReference>
<dbReference type="Gene3D" id="1.10.760.10">
    <property type="entry name" value="Cytochrome c-like domain"/>
    <property type="match status" value="1"/>
</dbReference>
<sequence length="137" mass="14908">MKKIGLILIASILIISCKSSDKKANPELKSSIAQGEKVYQNFCINCHMANGEGIEGAYPPLANSDYLENNLEASIIGIKNGMKGKITVNGKTYNNVMTPMGLNNQEVADVTNYILNNWGNNSDTLITSKEVSKILLK</sequence>
<protein>
    <submittedName>
        <fullName evidence="6">Cytochrome C</fullName>
    </submittedName>
</protein>
<evidence type="ECO:0000256" key="2">
    <source>
        <dbReference type="ARBA" id="ARBA00022723"/>
    </source>
</evidence>
<gene>
    <name evidence="6" type="ORF">C7H61_00320</name>
</gene>
<evidence type="ECO:0000256" key="4">
    <source>
        <dbReference type="PROSITE-ProRule" id="PRU00433"/>
    </source>
</evidence>
<evidence type="ECO:0000256" key="1">
    <source>
        <dbReference type="ARBA" id="ARBA00022617"/>
    </source>
</evidence>
<dbReference type="GO" id="GO:0009055">
    <property type="term" value="F:electron transfer activity"/>
    <property type="evidence" value="ECO:0007669"/>
    <property type="project" value="InterPro"/>
</dbReference>
<proteinExistence type="predicted"/>
<dbReference type="GO" id="GO:0020037">
    <property type="term" value="F:heme binding"/>
    <property type="evidence" value="ECO:0007669"/>
    <property type="project" value="InterPro"/>
</dbReference>
<dbReference type="SUPFAM" id="SSF46626">
    <property type="entry name" value="Cytochrome c"/>
    <property type="match status" value="1"/>
</dbReference>
<dbReference type="PANTHER" id="PTHR35008:SF8">
    <property type="entry name" value="ALCOHOL DEHYDROGENASE CYTOCHROME C SUBUNIT"/>
    <property type="match status" value="1"/>
</dbReference>
<dbReference type="PROSITE" id="PS51007">
    <property type="entry name" value="CYTC"/>
    <property type="match status" value="1"/>
</dbReference>
<evidence type="ECO:0000256" key="3">
    <source>
        <dbReference type="ARBA" id="ARBA00023004"/>
    </source>
</evidence>
<dbReference type="OrthoDB" id="9811395at2"/>
<dbReference type="Proteomes" id="UP000238430">
    <property type="component" value="Unassembled WGS sequence"/>
</dbReference>
<organism evidence="6 7">
    <name type="scientific">Mesoflavibacter zeaxanthinifaciens subsp. sabulilitoris</name>
    <dbReference type="NCBI Taxonomy" id="1520893"/>
    <lineage>
        <taxon>Bacteria</taxon>
        <taxon>Pseudomonadati</taxon>
        <taxon>Bacteroidota</taxon>
        <taxon>Flavobacteriia</taxon>
        <taxon>Flavobacteriales</taxon>
        <taxon>Flavobacteriaceae</taxon>
        <taxon>Mesoflavibacter</taxon>
    </lineage>
</organism>
<dbReference type="PANTHER" id="PTHR35008">
    <property type="entry name" value="BLL4482 PROTEIN-RELATED"/>
    <property type="match status" value="1"/>
</dbReference>
<dbReference type="InterPro" id="IPR009056">
    <property type="entry name" value="Cyt_c-like_dom"/>
</dbReference>
<evidence type="ECO:0000313" key="7">
    <source>
        <dbReference type="Proteomes" id="UP000238430"/>
    </source>
</evidence>
<keyword evidence="7" id="KW-1185">Reference proteome</keyword>
<dbReference type="InterPro" id="IPR036909">
    <property type="entry name" value="Cyt_c-like_dom_sf"/>
</dbReference>
<dbReference type="Pfam" id="PF00034">
    <property type="entry name" value="Cytochrom_C"/>
    <property type="match status" value="1"/>
</dbReference>
<dbReference type="RefSeq" id="WP_106676096.1">
    <property type="nucleotide sequence ID" value="NZ_JACHWV010000009.1"/>
</dbReference>
<name>A0A2T1NPN5_9FLAO</name>
<reference evidence="6 7" key="1">
    <citation type="submission" date="2018-03" db="EMBL/GenBank/DDBJ databases">
        <title>Mesoflavibacter sp. HG37 and Mesoflavibacter sp. HG96 sp.nov., two marine bacteria isolated from seawater of Western Pacific Ocean.</title>
        <authorList>
            <person name="Cheng H."/>
            <person name="Wu Y.-H."/>
            <person name="Guo L.-L."/>
            <person name="Xu X.-W."/>
        </authorList>
    </citation>
    <scope>NUCLEOTIDE SEQUENCE [LARGE SCALE GENOMIC DNA]</scope>
    <source>
        <strain evidence="6 7">KCTC 42117</strain>
    </source>
</reference>
<keyword evidence="1 4" id="KW-0349">Heme</keyword>
<evidence type="ECO:0000313" key="6">
    <source>
        <dbReference type="EMBL" id="PSG94848.1"/>
    </source>
</evidence>
<keyword evidence="3 4" id="KW-0408">Iron</keyword>
<accession>A0A2T1NPN5</accession>
<feature type="domain" description="Cytochrome c" evidence="5">
    <location>
        <begin position="30"/>
        <end position="118"/>
    </location>
</feature>
<dbReference type="EMBL" id="PXOT01000009">
    <property type="protein sequence ID" value="PSG94848.1"/>
    <property type="molecule type" value="Genomic_DNA"/>
</dbReference>
<keyword evidence="2 4" id="KW-0479">Metal-binding</keyword>
<evidence type="ECO:0000259" key="5">
    <source>
        <dbReference type="PROSITE" id="PS51007"/>
    </source>
</evidence>
<dbReference type="AlphaFoldDB" id="A0A2T1NPN5"/>
<comment type="caution">
    <text evidence="6">The sequence shown here is derived from an EMBL/GenBank/DDBJ whole genome shotgun (WGS) entry which is preliminary data.</text>
</comment>